<feature type="domain" description="Schlafen AlbA-2" evidence="1">
    <location>
        <begin position="34"/>
        <end position="154"/>
    </location>
</feature>
<dbReference type="RefSeq" id="WP_184697568.1">
    <property type="nucleotide sequence ID" value="NZ_JACIIJ010000019.1"/>
</dbReference>
<dbReference type="InterPro" id="IPR038461">
    <property type="entry name" value="Schlafen_AlbA_2_dom_sf"/>
</dbReference>
<reference evidence="2 3" key="1">
    <citation type="submission" date="2020-08" db="EMBL/GenBank/DDBJ databases">
        <title>Genomic Encyclopedia of Type Strains, Phase IV (KMG-V): Genome sequencing to study the core and pangenomes of soil and plant-associated prokaryotes.</title>
        <authorList>
            <person name="Whitman W."/>
        </authorList>
    </citation>
    <scope>NUCLEOTIDE SEQUENCE [LARGE SCALE GENOMIC DNA]</scope>
    <source>
        <strain evidence="2 3">SEMIA 4011</strain>
    </source>
</reference>
<gene>
    <name evidence="2" type="ORF">GGE66_006010</name>
</gene>
<dbReference type="AlphaFoldDB" id="A0A7W9ZY71"/>
<evidence type="ECO:0000259" key="1">
    <source>
        <dbReference type="Pfam" id="PF04326"/>
    </source>
</evidence>
<sequence>MSFVKKEHWTEEDVLSLPAGEHDYFDRKSGQLFDDPSKRDSLYDVLAKAACAFANSGGGHLVLGVKDDGTVDGVPAIFSGRTSTREWLEQKLPDFLDYRLVDFRVHSVAPAATSKIPAGRELLVVDFGDSSLAPHQSRRHLQYFYRSGSHSSPAPHFYLELLRQRLTNPSLDFTLSNVTIESGWSHEGAIILKVDAGFVIENTGRIAAYKWSLIARELSGVPEGRAGDYFFSGIPGATRGASSIRIDDTILPGGLCPEKKTFGVRLRPENNNEAGIRDDLAKTIGTMSLTLQLATETSRGELKTVDIGSLFCADRAVELLREKGMVFQ</sequence>
<proteinExistence type="predicted"/>
<dbReference type="InterPro" id="IPR007421">
    <property type="entry name" value="Schlafen_AlbA_2_dom"/>
</dbReference>
<comment type="caution">
    <text evidence="2">The sequence shown here is derived from an EMBL/GenBank/DDBJ whole genome shotgun (WGS) entry which is preliminary data.</text>
</comment>
<organism evidence="2 3">
    <name type="scientific">Rhizobium leguminosarum</name>
    <dbReference type="NCBI Taxonomy" id="384"/>
    <lineage>
        <taxon>Bacteria</taxon>
        <taxon>Pseudomonadati</taxon>
        <taxon>Pseudomonadota</taxon>
        <taxon>Alphaproteobacteria</taxon>
        <taxon>Hyphomicrobiales</taxon>
        <taxon>Rhizobiaceae</taxon>
        <taxon>Rhizobium/Agrobacterium group</taxon>
        <taxon>Rhizobium</taxon>
    </lineage>
</organism>
<evidence type="ECO:0000313" key="3">
    <source>
        <dbReference type="Proteomes" id="UP000517187"/>
    </source>
</evidence>
<evidence type="ECO:0000313" key="2">
    <source>
        <dbReference type="EMBL" id="MBB6224987.1"/>
    </source>
</evidence>
<dbReference type="Proteomes" id="UP000517187">
    <property type="component" value="Unassembled WGS sequence"/>
</dbReference>
<accession>A0A7W9ZY71</accession>
<dbReference type="Gene3D" id="3.30.950.30">
    <property type="entry name" value="Schlafen, AAA domain"/>
    <property type="match status" value="1"/>
</dbReference>
<protein>
    <recommendedName>
        <fullName evidence="1">Schlafen AlbA-2 domain-containing protein</fullName>
    </recommendedName>
</protein>
<dbReference type="EMBL" id="JACIIJ010000019">
    <property type="protein sequence ID" value="MBB6224987.1"/>
    <property type="molecule type" value="Genomic_DNA"/>
</dbReference>
<name>A0A7W9ZY71_RHILE</name>
<dbReference type="Pfam" id="PF04326">
    <property type="entry name" value="SLFN_AlbA_2"/>
    <property type="match status" value="1"/>
</dbReference>